<reference evidence="1 2" key="1">
    <citation type="submission" date="2024-05" db="EMBL/GenBank/DDBJ databases">
        <title>Whole genome sequences of Mycobacterium canettii strains associated with human tuberculosis in Canada.</title>
        <authorList>
            <person name="Islam M.R."/>
            <person name="Soualhine H."/>
        </authorList>
    </citation>
    <scope>NUCLEOTIDE SEQUENCE [LARGE SCALE GENOMIC DNA]</scope>
    <source>
        <strain evidence="1 2">1901080</strain>
    </source>
</reference>
<dbReference type="Proteomes" id="UP001485476">
    <property type="component" value="Unassembled WGS sequence"/>
</dbReference>
<name>A0ABV1MGC6_9MYCO</name>
<protein>
    <submittedName>
        <fullName evidence="1">Uncharacterized protein</fullName>
    </submittedName>
</protein>
<proteinExistence type="predicted"/>
<evidence type="ECO:0000313" key="1">
    <source>
        <dbReference type="EMBL" id="MEQ6321225.1"/>
    </source>
</evidence>
<gene>
    <name evidence="1" type="ORF">ABDZ14_13320</name>
</gene>
<comment type="caution">
    <text evidence="1">The sequence shown here is derived from an EMBL/GenBank/DDBJ whole genome shotgun (WGS) entry which is preliminary data.</text>
</comment>
<evidence type="ECO:0000313" key="2">
    <source>
        <dbReference type="Proteomes" id="UP001485476"/>
    </source>
</evidence>
<dbReference type="EMBL" id="JBEEEP010000032">
    <property type="protein sequence ID" value="MEQ6321225.1"/>
    <property type="molecule type" value="Genomic_DNA"/>
</dbReference>
<feature type="non-terminal residue" evidence="1">
    <location>
        <position position="68"/>
    </location>
</feature>
<organism evidence="1 2">
    <name type="scientific">Mycobacterium canetti</name>
    <dbReference type="NCBI Taxonomy" id="78331"/>
    <lineage>
        <taxon>Bacteria</taxon>
        <taxon>Bacillati</taxon>
        <taxon>Actinomycetota</taxon>
        <taxon>Actinomycetes</taxon>
        <taxon>Mycobacteriales</taxon>
        <taxon>Mycobacteriaceae</taxon>
        <taxon>Mycobacterium</taxon>
        <taxon>Mycobacterium tuberculosis complex</taxon>
    </lineage>
</organism>
<accession>A0ABV1MGC6</accession>
<sequence length="68" mass="7396">MGSDSGEWDRHCRAVPRPVSSPRCAGLRGFSSGRSTARIVAALCWIARLLLGPFHGPYRRRAVLDCAA</sequence>
<keyword evidence="2" id="KW-1185">Reference proteome</keyword>